<gene>
    <name evidence="1" type="ORF">HPBE_LOCUS20308</name>
</gene>
<reference evidence="1 2" key="1">
    <citation type="submission" date="2018-11" db="EMBL/GenBank/DDBJ databases">
        <authorList>
            <consortium name="Pathogen Informatics"/>
        </authorList>
    </citation>
    <scope>NUCLEOTIDE SEQUENCE [LARGE SCALE GENOMIC DNA]</scope>
</reference>
<dbReference type="Proteomes" id="UP000050761">
    <property type="component" value="Unassembled WGS sequence"/>
</dbReference>
<evidence type="ECO:0000313" key="1">
    <source>
        <dbReference type="EMBL" id="VDP19282.1"/>
    </source>
</evidence>
<keyword evidence="2" id="KW-1185">Reference proteome</keyword>
<protein>
    <submittedName>
        <fullName evidence="3">Protein RFT1 homolog</fullName>
    </submittedName>
</protein>
<reference evidence="3" key="2">
    <citation type="submission" date="2019-09" db="UniProtKB">
        <authorList>
            <consortium name="WormBaseParasite"/>
        </authorList>
    </citation>
    <scope>IDENTIFICATION</scope>
</reference>
<name>A0A183GDI6_HELPZ</name>
<accession>A0A183GDI6</accession>
<dbReference type="EMBL" id="UZAH01032038">
    <property type="protein sequence ID" value="VDP19282.1"/>
    <property type="molecule type" value="Genomic_DNA"/>
</dbReference>
<evidence type="ECO:0000313" key="3">
    <source>
        <dbReference type="WBParaSite" id="HPBE_0002031101-mRNA-1"/>
    </source>
</evidence>
<proteinExistence type="predicted"/>
<sequence length="79" mass="8612">MALNRWVMAGREIRFAIVFHVIAFCLRAAIAEGVVFTVVVALALVEHEFEVGEEVCRGLRAGRVGRPAAAVHWITPSAP</sequence>
<dbReference type="WBParaSite" id="HPBE_0002031101-mRNA-1">
    <property type="protein sequence ID" value="HPBE_0002031101-mRNA-1"/>
    <property type="gene ID" value="HPBE_0002031101"/>
</dbReference>
<organism evidence="2 3">
    <name type="scientific">Heligmosomoides polygyrus</name>
    <name type="common">Parasitic roundworm</name>
    <dbReference type="NCBI Taxonomy" id="6339"/>
    <lineage>
        <taxon>Eukaryota</taxon>
        <taxon>Metazoa</taxon>
        <taxon>Ecdysozoa</taxon>
        <taxon>Nematoda</taxon>
        <taxon>Chromadorea</taxon>
        <taxon>Rhabditida</taxon>
        <taxon>Rhabditina</taxon>
        <taxon>Rhabditomorpha</taxon>
        <taxon>Strongyloidea</taxon>
        <taxon>Heligmosomidae</taxon>
        <taxon>Heligmosomoides</taxon>
    </lineage>
</organism>
<accession>A0A3P8AY74</accession>
<evidence type="ECO:0000313" key="2">
    <source>
        <dbReference type="Proteomes" id="UP000050761"/>
    </source>
</evidence>
<dbReference type="AlphaFoldDB" id="A0A183GDI6"/>